<protein>
    <recommendedName>
        <fullName evidence="3">Integrator complex subunit 12</fullName>
    </recommendedName>
</protein>
<comment type="similarity">
    <text evidence="2">Belongs to the Integrator subunit 12 family.</text>
</comment>
<feature type="compositionally biased region" description="Basic and acidic residues" evidence="9">
    <location>
        <begin position="39"/>
        <end position="64"/>
    </location>
</feature>
<dbReference type="InterPro" id="IPR039054">
    <property type="entry name" value="Int12_PHD"/>
</dbReference>
<accession>A0A1S3HF66</accession>
<dbReference type="GO" id="GO:0160240">
    <property type="term" value="P:RNA polymerase II transcription initiation surveillance"/>
    <property type="evidence" value="ECO:0007669"/>
    <property type="project" value="UniProtKB-ARBA"/>
</dbReference>
<evidence type="ECO:0000256" key="7">
    <source>
        <dbReference type="ARBA" id="ARBA00023242"/>
    </source>
</evidence>
<dbReference type="InterPro" id="IPR001965">
    <property type="entry name" value="Znf_PHD"/>
</dbReference>
<dbReference type="PROSITE" id="PS50016">
    <property type="entry name" value="ZF_PHD_2"/>
    <property type="match status" value="1"/>
</dbReference>
<keyword evidence="5 8" id="KW-0863">Zinc-finger</keyword>
<dbReference type="PROSITE" id="PS01359">
    <property type="entry name" value="ZF_PHD_1"/>
    <property type="match status" value="1"/>
</dbReference>
<dbReference type="InterPro" id="IPR019786">
    <property type="entry name" value="Zinc_finger_PHD-type_CS"/>
</dbReference>
<evidence type="ECO:0000313" key="11">
    <source>
        <dbReference type="Proteomes" id="UP000085678"/>
    </source>
</evidence>
<feature type="region of interest" description="Disordered" evidence="9">
    <location>
        <begin position="39"/>
        <end position="177"/>
    </location>
</feature>
<evidence type="ECO:0000313" key="12">
    <source>
        <dbReference type="RefSeq" id="XP_013384675.1"/>
    </source>
</evidence>
<evidence type="ECO:0000256" key="5">
    <source>
        <dbReference type="ARBA" id="ARBA00022771"/>
    </source>
</evidence>
<keyword evidence="11" id="KW-1185">Reference proteome</keyword>
<feature type="compositionally biased region" description="Low complexity" evidence="9">
    <location>
        <begin position="325"/>
        <end position="464"/>
    </location>
</feature>
<dbReference type="FunFam" id="3.30.40.10:FF:000101">
    <property type="entry name" value="Integrator complex subunit 12"/>
    <property type="match status" value="1"/>
</dbReference>
<evidence type="ECO:0000259" key="10">
    <source>
        <dbReference type="PROSITE" id="PS50016"/>
    </source>
</evidence>
<keyword evidence="6" id="KW-0862">Zinc</keyword>
<dbReference type="Pfam" id="PF00628">
    <property type="entry name" value="PHD"/>
    <property type="match status" value="1"/>
</dbReference>
<dbReference type="SMART" id="SM00249">
    <property type="entry name" value="PHD"/>
    <property type="match status" value="1"/>
</dbReference>
<reference evidence="12" key="1">
    <citation type="submission" date="2025-08" db="UniProtKB">
        <authorList>
            <consortium name="RefSeq"/>
        </authorList>
    </citation>
    <scope>IDENTIFICATION</scope>
    <source>
        <tissue evidence="12">Gonads</tissue>
    </source>
</reference>
<evidence type="ECO:0000256" key="1">
    <source>
        <dbReference type="ARBA" id="ARBA00004123"/>
    </source>
</evidence>
<dbReference type="GO" id="GO:0008270">
    <property type="term" value="F:zinc ion binding"/>
    <property type="evidence" value="ECO:0007669"/>
    <property type="project" value="UniProtKB-KW"/>
</dbReference>
<feature type="compositionally biased region" description="Polar residues" evidence="9">
    <location>
        <begin position="259"/>
        <end position="272"/>
    </location>
</feature>
<dbReference type="GO" id="GO:0160232">
    <property type="term" value="C:INTAC complex"/>
    <property type="evidence" value="ECO:0007669"/>
    <property type="project" value="UniProtKB-ARBA"/>
</dbReference>
<dbReference type="OrthoDB" id="5846437at2759"/>
<sequence length="488" mass="52448">MASVELDPLFVKALHLLHSKAKDSTEQLRQMVDDVLMKKRPAKEVDEGVKKEKGLSVKSIKRDSPSLPTQSSKKQEPEKRTVDKIKQEGVDVSEEPAKKVPKLESKSRTESPKTTSRAETEKERETEKEKEKQRDKVKEKEREKARLMEKEKEKERERSKNERSVYDEETDSEGSMDAGDFAIDMGIACIVCGNFDVSSLNQLLECQECHSLYHQECHRPAVTEQEVNDPRFVWYCSKCSRNLKKMVSKPQKSRPAPTAVSSSLKDSSNGGKNTKAEAPAMLPFKRLEPVKPSATKESPTASQSSKPLMGLASLAANLSSKVGQKSDSSKVTSSSNKESSKLSSSSSKESSKLSSSSGKESSKLSSSSSKESSKLSSSSKEKSSLSSTKDSSKGSSSSKELSKLSSSSGSKPLSAAALAAAAAAAAAAKASSGSRDRANSASAPSSSSSSTSASSSSGASAAMSADKRLQMMKKKAAAKMNEKRASLR</sequence>
<gene>
    <name evidence="12" type="primary">LOC106154757</name>
</gene>
<dbReference type="RefSeq" id="XP_013384675.1">
    <property type="nucleotide sequence ID" value="XM_013529221.1"/>
</dbReference>
<name>A0A1S3HF66_LINAN</name>
<evidence type="ECO:0000256" key="3">
    <source>
        <dbReference type="ARBA" id="ARBA00016814"/>
    </source>
</evidence>
<evidence type="ECO:0000256" key="4">
    <source>
        <dbReference type="ARBA" id="ARBA00022723"/>
    </source>
</evidence>
<dbReference type="GeneID" id="106154757"/>
<feature type="compositionally biased region" description="Polar residues" evidence="9">
    <location>
        <begin position="295"/>
        <end position="306"/>
    </location>
</feature>
<dbReference type="InParanoid" id="A0A1S3HF66"/>
<feature type="region of interest" description="Disordered" evidence="9">
    <location>
        <begin position="246"/>
        <end position="488"/>
    </location>
</feature>
<dbReference type="SUPFAM" id="SSF57903">
    <property type="entry name" value="FYVE/PHD zinc finger"/>
    <property type="match status" value="1"/>
</dbReference>
<dbReference type="AlphaFoldDB" id="A0A1S3HF66"/>
<keyword evidence="4" id="KW-0479">Metal-binding</keyword>
<evidence type="ECO:0000256" key="2">
    <source>
        <dbReference type="ARBA" id="ARBA00006009"/>
    </source>
</evidence>
<dbReference type="CDD" id="cd15501">
    <property type="entry name" value="PHD_Int12"/>
    <property type="match status" value="1"/>
</dbReference>
<comment type="subcellular location">
    <subcellularLocation>
        <location evidence="1">Nucleus</location>
    </subcellularLocation>
</comment>
<dbReference type="Proteomes" id="UP000085678">
    <property type="component" value="Unplaced"/>
</dbReference>
<dbReference type="Gene3D" id="3.30.40.10">
    <property type="entry name" value="Zinc/RING finger domain, C3HC4 (zinc finger)"/>
    <property type="match status" value="1"/>
</dbReference>
<dbReference type="InterPro" id="IPR013083">
    <property type="entry name" value="Znf_RING/FYVE/PHD"/>
</dbReference>
<feature type="domain" description="PHD-type" evidence="10">
    <location>
        <begin position="186"/>
        <end position="242"/>
    </location>
</feature>
<dbReference type="PANTHER" id="PTHR13415">
    <property type="entry name" value="NUCLEAR FACTOR-RELATED"/>
    <property type="match status" value="1"/>
</dbReference>
<keyword evidence="7" id="KW-0539">Nucleus</keyword>
<dbReference type="InterPro" id="IPR019787">
    <property type="entry name" value="Znf_PHD-finger"/>
</dbReference>
<organism evidence="11 12">
    <name type="scientific">Lingula anatina</name>
    <name type="common">Brachiopod</name>
    <name type="synonym">Lingula unguis</name>
    <dbReference type="NCBI Taxonomy" id="7574"/>
    <lineage>
        <taxon>Eukaryota</taxon>
        <taxon>Metazoa</taxon>
        <taxon>Spiralia</taxon>
        <taxon>Lophotrochozoa</taxon>
        <taxon>Brachiopoda</taxon>
        <taxon>Linguliformea</taxon>
        <taxon>Lingulata</taxon>
        <taxon>Lingulida</taxon>
        <taxon>Linguloidea</taxon>
        <taxon>Lingulidae</taxon>
        <taxon>Lingula</taxon>
    </lineage>
</organism>
<dbReference type="GO" id="GO:0034472">
    <property type="term" value="P:snRNA 3'-end processing"/>
    <property type="evidence" value="ECO:0007669"/>
    <property type="project" value="TreeGrafter"/>
</dbReference>
<evidence type="ECO:0000256" key="6">
    <source>
        <dbReference type="ARBA" id="ARBA00022833"/>
    </source>
</evidence>
<dbReference type="KEGG" id="lak:106154757"/>
<dbReference type="PANTHER" id="PTHR13415:SF2">
    <property type="entry name" value="INTEGRATOR COMPLEX SUBUNIT 12"/>
    <property type="match status" value="1"/>
</dbReference>
<feature type="compositionally biased region" description="Basic and acidic residues" evidence="9">
    <location>
        <begin position="73"/>
        <end position="166"/>
    </location>
</feature>
<dbReference type="GO" id="GO:0032039">
    <property type="term" value="C:integrator complex"/>
    <property type="evidence" value="ECO:0007669"/>
    <property type="project" value="UniProtKB-ARBA"/>
</dbReference>
<dbReference type="STRING" id="7574.A0A1S3HF66"/>
<evidence type="ECO:0000256" key="8">
    <source>
        <dbReference type="PROSITE-ProRule" id="PRU00146"/>
    </source>
</evidence>
<dbReference type="InterPro" id="IPR011011">
    <property type="entry name" value="Znf_FYVE_PHD"/>
</dbReference>
<dbReference type="InterPro" id="IPR051776">
    <property type="entry name" value="Integrator_subunit_12"/>
</dbReference>
<proteinExistence type="inferred from homology"/>
<evidence type="ECO:0000256" key="9">
    <source>
        <dbReference type="SAM" id="MobiDB-lite"/>
    </source>
</evidence>